<gene>
    <name evidence="1" type="ORF">FC40_GL000162</name>
</gene>
<evidence type="ECO:0000313" key="2">
    <source>
        <dbReference type="Proteomes" id="UP000051054"/>
    </source>
</evidence>
<dbReference type="OrthoDB" id="8442276at2"/>
<keyword evidence="2" id="KW-1185">Reference proteome</keyword>
<dbReference type="STRING" id="1423755.FC40_GL000162"/>
<dbReference type="Proteomes" id="UP000051054">
    <property type="component" value="Unassembled WGS sequence"/>
</dbReference>
<organism evidence="1 2">
    <name type="scientific">Ligilactobacillus hayakitensis DSM 18933 = JCM 14209</name>
    <dbReference type="NCBI Taxonomy" id="1423755"/>
    <lineage>
        <taxon>Bacteria</taxon>
        <taxon>Bacillati</taxon>
        <taxon>Bacillota</taxon>
        <taxon>Bacilli</taxon>
        <taxon>Lactobacillales</taxon>
        <taxon>Lactobacillaceae</taxon>
        <taxon>Ligilactobacillus</taxon>
    </lineage>
</organism>
<dbReference type="AlphaFoldDB" id="A0A0R1WR53"/>
<dbReference type="InterPro" id="IPR025352">
    <property type="entry name" value="DUF4256"/>
</dbReference>
<name>A0A0R1WR53_9LACO</name>
<protein>
    <recommendedName>
        <fullName evidence="3">DUF4256 domain-containing protein</fullName>
    </recommendedName>
</protein>
<proteinExistence type="predicted"/>
<reference evidence="1 2" key="1">
    <citation type="journal article" date="2015" name="Genome Announc.">
        <title>Expanding the biotechnology potential of lactobacilli through comparative genomics of 213 strains and associated genera.</title>
        <authorList>
            <person name="Sun Z."/>
            <person name="Harris H.M."/>
            <person name="McCann A."/>
            <person name="Guo C."/>
            <person name="Argimon S."/>
            <person name="Zhang W."/>
            <person name="Yang X."/>
            <person name="Jeffery I.B."/>
            <person name="Cooney J.C."/>
            <person name="Kagawa T.F."/>
            <person name="Liu W."/>
            <person name="Song Y."/>
            <person name="Salvetti E."/>
            <person name="Wrobel A."/>
            <person name="Rasinkangas P."/>
            <person name="Parkhill J."/>
            <person name="Rea M.C."/>
            <person name="O'Sullivan O."/>
            <person name="Ritari J."/>
            <person name="Douillard F.P."/>
            <person name="Paul Ross R."/>
            <person name="Yang R."/>
            <person name="Briner A.E."/>
            <person name="Felis G.E."/>
            <person name="de Vos W.M."/>
            <person name="Barrangou R."/>
            <person name="Klaenhammer T.R."/>
            <person name="Caufield P.W."/>
            <person name="Cui Y."/>
            <person name="Zhang H."/>
            <person name="O'Toole P.W."/>
        </authorList>
    </citation>
    <scope>NUCLEOTIDE SEQUENCE [LARGE SCALE GENOMIC DNA]</scope>
    <source>
        <strain evidence="1 2">DSM 18933</strain>
    </source>
</reference>
<sequence>MLKILKQRFDEHKSRFENLDWQEIQQRLEENPTALKALEWMEATKGEPALLGYDESKDRYIFTDFSKASPKGRVKVCYDQQARESRKKFPPETSAMELAQEHQVELLDEATYRQLQAITPVDLKTSSWLKTPEKIRDLGGAIFGDNHYECVFIYHNGADSYYSNRAFRVKVEL</sequence>
<dbReference type="PATRIC" id="fig|1423755.3.peg.174"/>
<dbReference type="eggNOG" id="ENOG502Z7KY">
    <property type="taxonomic scope" value="Bacteria"/>
</dbReference>
<dbReference type="Pfam" id="PF14066">
    <property type="entry name" value="DUF4256"/>
    <property type="match status" value="1"/>
</dbReference>
<evidence type="ECO:0000313" key="1">
    <source>
        <dbReference type="EMBL" id="KRM20360.1"/>
    </source>
</evidence>
<comment type="caution">
    <text evidence="1">The sequence shown here is derived from an EMBL/GenBank/DDBJ whole genome shotgun (WGS) entry which is preliminary data.</text>
</comment>
<evidence type="ECO:0008006" key="3">
    <source>
        <dbReference type="Google" id="ProtNLM"/>
    </source>
</evidence>
<dbReference type="RefSeq" id="WP_025022399.1">
    <property type="nucleotide sequence ID" value="NZ_AZGD01000005.1"/>
</dbReference>
<accession>A0A0R1WR53</accession>
<dbReference type="EMBL" id="AZGD01000005">
    <property type="protein sequence ID" value="KRM20360.1"/>
    <property type="molecule type" value="Genomic_DNA"/>
</dbReference>